<protein>
    <recommendedName>
        <fullName evidence="9">POTRA domain-containing protein</fullName>
    </recommendedName>
</protein>
<evidence type="ECO:0000256" key="7">
    <source>
        <dbReference type="ARBA" id="ARBA00023306"/>
    </source>
</evidence>
<evidence type="ECO:0000256" key="6">
    <source>
        <dbReference type="ARBA" id="ARBA00023136"/>
    </source>
</evidence>
<feature type="domain" description="POTRA" evidence="9">
    <location>
        <begin position="101"/>
        <end position="178"/>
    </location>
</feature>
<keyword evidence="5 8" id="KW-1133">Transmembrane helix</keyword>
<dbReference type="Pfam" id="PF08478">
    <property type="entry name" value="POTRA_1"/>
    <property type="match status" value="1"/>
</dbReference>
<evidence type="ECO:0000256" key="2">
    <source>
        <dbReference type="ARBA" id="ARBA00022475"/>
    </source>
</evidence>
<evidence type="ECO:0000256" key="1">
    <source>
        <dbReference type="ARBA" id="ARBA00004370"/>
    </source>
</evidence>
<evidence type="ECO:0000256" key="8">
    <source>
        <dbReference type="SAM" id="Phobius"/>
    </source>
</evidence>
<keyword evidence="3" id="KW-0132">Cell division</keyword>
<organism evidence="10 11">
    <name type="scientific">Candidatus Magasanikbacteria bacterium CG10_big_fil_rev_8_21_14_0_10_36_16</name>
    <dbReference type="NCBI Taxonomy" id="1974645"/>
    <lineage>
        <taxon>Bacteria</taxon>
        <taxon>Candidatus Magasanikiibacteriota</taxon>
    </lineage>
</organism>
<proteinExistence type="predicted"/>
<dbReference type="InterPro" id="IPR013685">
    <property type="entry name" value="POTRA_FtsQ_type"/>
</dbReference>
<dbReference type="PROSITE" id="PS51779">
    <property type="entry name" value="POTRA"/>
    <property type="match status" value="1"/>
</dbReference>
<keyword evidence="6 8" id="KW-0472">Membrane</keyword>
<comment type="caution">
    <text evidence="10">The sequence shown here is derived from an EMBL/GenBank/DDBJ whole genome shotgun (WGS) entry which is preliminary data.</text>
</comment>
<dbReference type="EMBL" id="PFBU01000069">
    <property type="protein sequence ID" value="PIR78059.1"/>
    <property type="molecule type" value="Genomic_DNA"/>
</dbReference>
<dbReference type="GO" id="GO:0051301">
    <property type="term" value="P:cell division"/>
    <property type="evidence" value="ECO:0007669"/>
    <property type="project" value="UniProtKB-KW"/>
</dbReference>
<evidence type="ECO:0000313" key="10">
    <source>
        <dbReference type="EMBL" id="PIR78059.1"/>
    </source>
</evidence>
<reference evidence="11" key="1">
    <citation type="submission" date="2017-09" db="EMBL/GenBank/DDBJ databases">
        <title>Depth-based differentiation of microbial function through sediment-hosted aquifers and enrichment of novel symbionts in the deep terrestrial subsurface.</title>
        <authorList>
            <person name="Probst A.J."/>
            <person name="Ladd B."/>
            <person name="Jarett J.K."/>
            <person name="Geller-Mcgrath D.E."/>
            <person name="Sieber C.M.K."/>
            <person name="Emerson J.B."/>
            <person name="Anantharaman K."/>
            <person name="Thomas B.C."/>
            <person name="Malmstrom R."/>
            <person name="Stieglmeier M."/>
            <person name="Klingl A."/>
            <person name="Woyke T."/>
            <person name="Ryan C.M."/>
            <person name="Banfield J.F."/>
        </authorList>
    </citation>
    <scope>NUCLEOTIDE SEQUENCE [LARGE SCALE GENOMIC DNA]</scope>
</reference>
<dbReference type="AlphaFoldDB" id="A0A2H0TXV9"/>
<dbReference type="GO" id="GO:0016020">
    <property type="term" value="C:membrane"/>
    <property type="evidence" value="ECO:0007669"/>
    <property type="project" value="UniProtKB-SubCell"/>
</dbReference>
<accession>A0A2H0TXV9</accession>
<keyword evidence="2" id="KW-1003">Cell membrane</keyword>
<keyword evidence="4 8" id="KW-0812">Transmembrane</keyword>
<comment type="subcellular location">
    <subcellularLocation>
        <location evidence="1">Membrane</location>
    </subcellularLocation>
</comment>
<keyword evidence="7" id="KW-0131">Cell cycle</keyword>
<evidence type="ECO:0000256" key="4">
    <source>
        <dbReference type="ARBA" id="ARBA00022692"/>
    </source>
</evidence>
<name>A0A2H0TXV9_9BACT</name>
<dbReference type="InterPro" id="IPR034746">
    <property type="entry name" value="POTRA"/>
</dbReference>
<gene>
    <name evidence="10" type="ORF">COU28_03720</name>
</gene>
<evidence type="ECO:0000256" key="3">
    <source>
        <dbReference type="ARBA" id="ARBA00022618"/>
    </source>
</evidence>
<evidence type="ECO:0000259" key="9">
    <source>
        <dbReference type="PROSITE" id="PS51779"/>
    </source>
</evidence>
<dbReference type="Proteomes" id="UP000230852">
    <property type="component" value="Unassembled WGS sequence"/>
</dbReference>
<sequence>MSYPRKIFHLSLTKLPVPIKKIINHHKLQRKFHNKVKSTKKLFSYFFNPKKTRRDFSWDGREVENPFIHEKISKKLLYFKIFIIASSIIVTFSIFVFHPFFIIEDVQIDGLQRIKKTDLLDTVNGLLNYKQFGLIKENSYLLCNVNEIKDVLKERYPIEKIIVTKSFPNKLSILIQEKISTIIYDNGLEYSYVDLDGKIVEIMRKTSDYEWKDITQDIATTTESGESVTTTVVIDKIHEPDITTVKKDLGNYPIIYDENNKEEVSLNENVLDRAEVTTLIDWFKQLDSNEKIPLKYFVFEDNKQDLTIKTYKGFYIKTRFDMLVSDQANKLNSLYKEKIDGNKFLEYIDLRYPDRIYWK</sequence>
<evidence type="ECO:0000313" key="11">
    <source>
        <dbReference type="Proteomes" id="UP000230852"/>
    </source>
</evidence>
<feature type="transmembrane region" description="Helical" evidence="8">
    <location>
        <begin position="77"/>
        <end position="101"/>
    </location>
</feature>
<evidence type="ECO:0000256" key="5">
    <source>
        <dbReference type="ARBA" id="ARBA00022989"/>
    </source>
</evidence>